<protein>
    <recommendedName>
        <fullName evidence="1">methionyl-tRNA formyltransferase</fullName>
        <ecNumber evidence="1">2.1.2.9</ecNumber>
    </recommendedName>
</protein>
<sequence length="340" mass="38997">MIKRKIAYFGTPYFSARFLEKLLTDASIKHLIEIKFVVTQPDKPVGRKQILTKSPVKLVAERFNIPVIDSLRSLEQYYPSSPAKGGINSVGKNLKNIDLALIYYYGQIIPKKILMIPKFGFWNIHFSLLPKLRGTTPATFSLVLGDKKTAVSLVQTDKKLDHGDLIAQREVKINPYEKRIELEERLHNISYKMFAEQINNLTNNRIRLTPQDHTQATYTRFPVKNDGFIPLATLKKALKNEPLNSGELPNITQEYLTKYKLPILQRPTSISTSSSIIFNLFRGLFPWPGLWTIVDVKGQKKRLKIIDLTINNQQLTINSVQLEGKNEVDFETFNKAYSIF</sequence>
<evidence type="ECO:0000313" key="4">
    <source>
        <dbReference type="Proteomes" id="UP000177913"/>
    </source>
</evidence>
<gene>
    <name evidence="3" type="ORF">A3C25_05475</name>
</gene>
<dbReference type="InterPro" id="IPR036477">
    <property type="entry name" value="Formyl_transf_N_sf"/>
</dbReference>
<name>A0A1F7GZD0_9BACT</name>
<dbReference type="SUPFAM" id="SSF50486">
    <property type="entry name" value="FMT C-terminal domain-like"/>
    <property type="match status" value="1"/>
</dbReference>
<proteinExistence type="predicted"/>
<dbReference type="CDD" id="cd08646">
    <property type="entry name" value="FMT_core_Met-tRNA-FMT_N"/>
    <property type="match status" value="1"/>
</dbReference>
<dbReference type="PANTHER" id="PTHR11138">
    <property type="entry name" value="METHIONYL-TRNA FORMYLTRANSFERASE"/>
    <property type="match status" value="1"/>
</dbReference>
<feature type="domain" description="Formyl transferase N-terminal" evidence="2">
    <location>
        <begin position="5"/>
        <end position="196"/>
    </location>
</feature>
<dbReference type="AlphaFoldDB" id="A0A1F7GZD0"/>
<dbReference type="InterPro" id="IPR011034">
    <property type="entry name" value="Formyl_transferase-like_C_sf"/>
</dbReference>
<dbReference type="SUPFAM" id="SSF53328">
    <property type="entry name" value="Formyltransferase"/>
    <property type="match status" value="1"/>
</dbReference>
<dbReference type="Proteomes" id="UP000177913">
    <property type="component" value="Unassembled WGS sequence"/>
</dbReference>
<dbReference type="GO" id="GO:0005829">
    <property type="term" value="C:cytosol"/>
    <property type="evidence" value="ECO:0007669"/>
    <property type="project" value="TreeGrafter"/>
</dbReference>
<dbReference type="Gene3D" id="3.40.50.12230">
    <property type="match status" value="1"/>
</dbReference>
<dbReference type="Pfam" id="PF00551">
    <property type="entry name" value="Formyl_trans_N"/>
    <property type="match status" value="1"/>
</dbReference>
<organism evidence="3 4">
    <name type="scientific">Candidatus Roizmanbacteria bacterium RIFCSPHIGHO2_02_FULL_38_11</name>
    <dbReference type="NCBI Taxonomy" id="1802039"/>
    <lineage>
        <taxon>Bacteria</taxon>
        <taxon>Candidatus Roizmaniibacteriota</taxon>
    </lineage>
</organism>
<dbReference type="InterPro" id="IPR002376">
    <property type="entry name" value="Formyl_transf_N"/>
</dbReference>
<dbReference type="EC" id="2.1.2.9" evidence="1"/>
<dbReference type="PANTHER" id="PTHR11138:SF5">
    <property type="entry name" value="METHIONYL-TRNA FORMYLTRANSFERASE, MITOCHONDRIAL"/>
    <property type="match status" value="1"/>
</dbReference>
<evidence type="ECO:0000259" key="2">
    <source>
        <dbReference type="Pfam" id="PF00551"/>
    </source>
</evidence>
<accession>A0A1F7GZD0</accession>
<dbReference type="InterPro" id="IPR041711">
    <property type="entry name" value="Met-tRNA-FMT_N"/>
</dbReference>
<evidence type="ECO:0000313" key="3">
    <source>
        <dbReference type="EMBL" id="OGK23896.1"/>
    </source>
</evidence>
<reference evidence="3 4" key="1">
    <citation type="journal article" date="2016" name="Nat. Commun.">
        <title>Thousands of microbial genomes shed light on interconnected biogeochemical processes in an aquifer system.</title>
        <authorList>
            <person name="Anantharaman K."/>
            <person name="Brown C.T."/>
            <person name="Hug L.A."/>
            <person name="Sharon I."/>
            <person name="Castelle C.J."/>
            <person name="Probst A.J."/>
            <person name="Thomas B.C."/>
            <person name="Singh A."/>
            <person name="Wilkins M.J."/>
            <person name="Karaoz U."/>
            <person name="Brodie E.L."/>
            <person name="Williams K.H."/>
            <person name="Hubbard S.S."/>
            <person name="Banfield J.F."/>
        </authorList>
    </citation>
    <scope>NUCLEOTIDE SEQUENCE [LARGE SCALE GENOMIC DNA]</scope>
</reference>
<comment type="caution">
    <text evidence="3">The sequence shown here is derived from an EMBL/GenBank/DDBJ whole genome shotgun (WGS) entry which is preliminary data.</text>
</comment>
<dbReference type="GO" id="GO:0004479">
    <property type="term" value="F:methionyl-tRNA formyltransferase activity"/>
    <property type="evidence" value="ECO:0007669"/>
    <property type="project" value="UniProtKB-EC"/>
</dbReference>
<dbReference type="EMBL" id="MFZO01000041">
    <property type="protein sequence ID" value="OGK23896.1"/>
    <property type="molecule type" value="Genomic_DNA"/>
</dbReference>
<evidence type="ECO:0000256" key="1">
    <source>
        <dbReference type="ARBA" id="ARBA00012261"/>
    </source>
</evidence>